<dbReference type="Pfam" id="PF00298">
    <property type="entry name" value="Ribosomal_L11"/>
    <property type="match status" value="1"/>
</dbReference>
<comment type="subunit">
    <text evidence="7">Component of the mitochondrial ribosome large subunit (39S) which comprises a 16S rRNA and about 50 distinct proteins.</text>
</comment>
<dbReference type="AlphaFoldDB" id="A0A9Q1HDJ4"/>
<evidence type="ECO:0000256" key="10">
    <source>
        <dbReference type="RuleBase" id="RU003978"/>
    </source>
</evidence>
<evidence type="ECO:0000313" key="13">
    <source>
        <dbReference type="EMBL" id="KAJ8045507.1"/>
    </source>
</evidence>
<evidence type="ECO:0000256" key="8">
    <source>
        <dbReference type="ARBA" id="ARBA00040104"/>
    </source>
</evidence>
<dbReference type="PANTHER" id="PTHR11661">
    <property type="entry name" value="60S RIBOSOMAL PROTEIN L12"/>
    <property type="match status" value="1"/>
</dbReference>
<dbReference type="InterPro" id="IPR000911">
    <property type="entry name" value="Ribosomal_uL11"/>
</dbReference>
<evidence type="ECO:0000256" key="7">
    <source>
        <dbReference type="ARBA" id="ARBA00038782"/>
    </source>
</evidence>
<dbReference type="GO" id="GO:0003735">
    <property type="term" value="F:structural constituent of ribosome"/>
    <property type="evidence" value="ECO:0007669"/>
    <property type="project" value="InterPro"/>
</dbReference>
<dbReference type="GO" id="GO:0005762">
    <property type="term" value="C:mitochondrial large ribosomal subunit"/>
    <property type="evidence" value="ECO:0007669"/>
    <property type="project" value="TreeGrafter"/>
</dbReference>
<dbReference type="Pfam" id="PF03946">
    <property type="entry name" value="Ribosomal_L11_N"/>
    <property type="match status" value="1"/>
</dbReference>
<evidence type="ECO:0000256" key="2">
    <source>
        <dbReference type="ARBA" id="ARBA00010537"/>
    </source>
</evidence>
<dbReference type="SUPFAM" id="SSF54747">
    <property type="entry name" value="Ribosomal L11/L12e N-terminal domain"/>
    <property type="match status" value="1"/>
</dbReference>
<dbReference type="FunFam" id="3.30.1550.10:FF:000003">
    <property type="entry name" value="39S ribosomal protein L11, mitochondrial"/>
    <property type="match status" value="1"/>
</dbReference>
<evidence type="ECO:0000256" key="9">
    <source>
        <dbReference type="ARBA" id="ARBA00041455"/>
    </source>
</evidence>
<evidence type="ECO:0000256" key="4">
    <source>
        <dbReference type="ARBA" id="ARBA00022980"/>
    </source>
</evidence>
<name>A0A9Q1HDJ4_HOLLE</name>
<dbReference type="Proteomes" id="UP001152320">
    <property type="component" value="Chromosome 3"/>
</dbReference>
<evidence type="ECO:0000256" key="5">
    <source>
        <dbReference type="ARBA" id="ARBA00023128"/>
    </source>
</evidence>
<dbReference type="NCBIfam" id="TIGR01632">
    <property type="entry name" value="L11_bact"/>
    <property type="match status" value="1"/>
</dbReference>
<dbReference type="OrthoDB" id="1091498at2759"/>
<keyword evidence="6 10" id="KW-0687">Ribonucleoprotein</keyword>
<proteinExistence type="inferred from homology"/>
<dbReference type="GO" id="GO:0070180">
    <property type="term" value="F:large ribosomal subunit rRNA binding"/>
    <property type="evidence" value="ECO:0007669"/>
    <property type="project" value="TreeGrafter"/>
</dbReference>
<dbReference type="Gene3D" id="3.30.1550.10">
    <property type="entry name" value="Ribosomal protein L11/L12, N-terminal domain"/>
    <property type="match status" value="1"/>
</dbReference>
<dbReference type="InterPro" id="IPR020783">
    <property type="entry name" value="Ribosomal_uL11_C"/>
</dbReference>
<keyword evidence="4 10" id="KW-0689">Ribosomal protein</keyword>
<sequence length="191" mass="21084">MSKAARKGKDVAKQATQLNNVIKTYIKAGKAAPGPPLGPVLGQRGIAIGQFCKDFNEKTKHIKPGVPLPCKIFINPDRSYDIKFNTPPVSYFLKLAAGMSKGAYQPGRQVFGKVTLKHVYEIAKIKKQDENLELVTMETLCKLIIGSARSIGIEVVRTLSAEELEPFLEEVEEKRKVIEEEFAAKKLEGGK</sequence>
<evidence type="ECO:0000259" key="12">
    <source>
        <dbReference type="Pfam" id="PF03946"/>
    </source>
</evidence>
<organism evidence="13 14">
    <name type="scientific">Holothuria leucospilota</name>
    <name type="common">Black long sea cucumber</name>
    <name type="synonym">Mertensiothuria leucospilota</name>
    <dbReference type="NCBI Taxonomy" id="206669"/>
    <lineage>
        <taxon>Eukaryota</taxon>
        <taxon>Metazoa</taxon>
        <taxon>Echinodermata</taxon>
        <taxon>Eleutherozoa</taxon>
        <taxon>Echinozoa</taxon>
        <taxon>Holothuroidea</taxon>
        <taxon>Aspidochirotacea</taxon>
        <taxon>Aspidochirotida</taxon>
        <taxon>Holothuriidae</taxon>
        <taxon>Holothuria</taxon>
    </lineage>
</organism>
<dbReference type="Gene3D" id="1.10.10.250">
    <property type="entry name" value="Ribosomal protein L11, C-terminal domain"/>
    <property type="match status" value="1"/>
</dbReference>
<dbReference type="CDD" id="cd00349">
    <property type="entry name" value="Ribosomal_L11"/>
    <property type="match status" value="1"/>
</dbReference>
<evidence type="ECO:0000256" key="1">
    <source>
        <dbReference type="ARBA" id="ARBA00004173"/>
    </source>
</evidence>
<dbReference type="GO" id="GO:0006412">
    <property type="term" value="P:translation"/>
    <property type="evidence" value="ECO:0007669"/>
    <property type="project" value="InterPro"/>
</dbReference>
<feature type="domain" description="Large ribosomal subunit protein uL11 N-terminal" evidence="12">
    <location>
        <begin position="22"/>
        <end position="80"/>
    </location>
</feature>
<dbReference type="InterPro" id="IPR036769">
    <property type="entry name" value="Ribosomal_uL11_C_sf"/>
</dbReference>
<keyword evidence="14" id="KW-1185">Reference proteome</keyword>
<dbReference type="SMART" id="SM00649">
    <property type="entry name" value="RL11"/>
    <property type="match status" value="1"/>
</dbReference>
<dbReference type="InterPro" id="IPR036796">
    <property type="entry name" value="Ribosomal_uL11_N_sf"/>
</dbReference>
<comment type="caution">
    <text evidence="13">The sequence shown here is derived from an EMBL/GenBank/DDBJ whole genome shotgun (WGS) entry which is preliminary data.</text>
</comment>
<reference evidence="13" key="1">
    <citation type="submission" date="2021-10" db="EMBL/GenBank/DDBJ databases">
        <title>Tropical sea cucumber genome reveals ecological adaptation and Cuvierian tubules defense mechanism.</title>
        <authorList>
            <person name="Chen T."/>
        </authorList>
    </citation>
    <scope>NUCLEOTIDE SEQUENCE</scope>
    <source>
        <strain evidence="13">Nanhai2018</strain>
        <tissue evidence="13">Muscle</tissue>
    </source>
</reference>
<evidence type="ECO:0000259" key="11">
    <source>
        <dbReference type="Pfam" id="PF00298"/>
    </source>
</evidence>
<dbReference type="EMBL" id="JAIZAY010000003">
    <property type="protein sequence ID" value="KAJ8045507.1"/>
    <property type="molecule type" value="Genomic_DNA"/>
</dbReference>
<dbReference type="FunFam" id="1.10.10.250:FF:000003">
    <property type="entry name" value="Mitochondrial ribosomal protein L11"/>
    <property type="match status" value="1"/>
</dbReference>
<feature type="domain" description="Large ribosomal subunit protein uL11 C-terminal" evidence="11">
    <location>
        <begin position="86"/>
        <end position="155"/>
    </location>
</feature>
<dbReference type="SUPFAM" id="SSF46906">
    <property type="entry name" value="Ribosomal protein L11, C-terminal domain"/>
    <property type="match status" value="1"/>
</dbReference>
<comment type="similarity">
    <text evidence="2 10">Belongs to the universal ribosomal protein uL11 family.</text>
</comment>
<accession>A0A9Q1HDJ4</accession>
<evidence type="ECO:0000313" key="14">
    <source>
        <dbReference type="Proteomes" id="UP001152320"/>
    </source>
</evidence>
<dbReference type="PANTHER" id="PTHR11661:SF1">
    <property type="entry name" value="LARGE RIBOSOMAL SUBUNIT PROTEIN UL11M"/>
    <property type="match status" value="1"/>
</dbReference>
<dbReference type="InterPro" id="IPR006519">
    <property type="entry name" value="Ribosomal_uL11_bac-typ"/>
</dbReference>
<evidence type="ECO:0000256" key="3">
    <source>
        <dbReference type="ARBA" id="ARBA00022946"/>
    </source>
</evidence>
<dbReference type="InterPro" id="IPR020784">
    <property type="entry name" value="Ribosomal_uL11_N"/>
</dbReference>
<keyword evidence="5" id="KW-0496">Mitochondrion</keyword>
<gene>
    <name evidence="13" type="ORF">HOLleu_08528</name>
</gene>
<comment type="subcellular location">
    <subcellularLocation>
        <location evidence="1">Mitochondrion</location>
    </subcellularLocation>
</comment>
<protein>
    <recommendedName>
        <fullName evidence="8">Large ribosomal subunit protein uL11m</fullName>
    </recommendedName>
    <alternativeName>
        <fullName evidence="9">39S ribosomal protein L11, mitochondrial</fullName>
    </alternativeName>
</protein>
<dbReference type="HAMAP" id="MF_00736">
    <property type="entry name" value="Ribosomal_uL11"/>
    <property type="match status" value="1"/>
</dbReference>
<keyword evidence="3" id="KW-0809">Transit peptide</keyword>
<evidence type="ECO:0000256" key="6">
    <source>
        <dbReference type="ARBA" id="ARBA00023274"/>
    </source>
</evidence>